<protein>
    <submittedName>
        <fullName evidence="2">Flp pilus assembly protein CpaB</fullName>
    </submittedName>
</protein>
<dbReference type="Pfam" id="PF08666">
    <property type="entry name" value="SAF"/>
    <property type="match status" value="1"/>
</dbReference>
<dbReference type="EMBL" id="JAGIZA010000007">
    <property type="protein sequence ID" value="MBP0493878.1"/>
    <property type="molecule type" value="Genomic_DNA"/>
</dbReference>
<evidence type="ECO:0000313" key="3">
    <source>
        <dbReference type="Proteomes" id="UP000677537"/>
    </source>
</evidence>
<dbReference type="InterPro" id="IPR017592">
    <property type="entry name" value="Pilus_assmbl_Flp-typ_CpaB"/>
</dbReference>
<gene>
    <name evidence="2" type="primary">cpaB</name>
    <name evidence="2" type="ORF">J5Y10_13915</name>
</gene>
<feature type="domain" description="SAF" evidence="1">
    <location>
        <begin position="46"/>
        <end position="110"/>
    </location>
</feature>
<accession>A0A940MTK8</accession>
<name>A0A940MTK8_9PROT</name>
<dbReference type="Proteomes" id="UP000677537">
    <property type="component" value="Unassembled WGS sequence"/>
</dbReference>
<dbReference type="CDD" id="cd11614">
    <property type="entry name" value="SAF_CpaB_FlgA_like"/>
    <property type="match status" value="1"/>
</dbReference>
<comment type="caution">
    <text evidence="2">The sequence shown here is derived from an EMBL/GenBank/DDBJ whole genome shotgun (WGS) entry which is preliminary data.</text>
</comment>
<dbReference type="RefSeq" id="WP_209374538.1">
    <property type="nucleotide sequence ID" value="NZ_JAGIZA010000007.1"/>
</dbReference>
<keyword evidence="3" id="KW-1185">Reference proteome</keyword>
<evidence type="ECO:0000313" key="2">
    <source>
        <dbReference type="EMBL" id="MBP0493878.1"/>
    </source>
</evidence>
<organism evidence="2 3">
    <name type="scientific">Roseomonas indoligenes</name>
    <dbReference type="NCBI Taxonomy" id="2820811"/>
    <lineage>
        <taxon>Bacteria</taxon>
        <taxon>Pseudomonadati</taxon>
        <taxon>Pseudomonadota</taxon>
        <taxon>Alphaproteobacteria</taxon>
        <taxon>Acetobacterales</taxon>
        <taxon>Roseomonadaceae</taxon>
        <taxon>Roseomonas</taxon>
    </lineage>
</organism>
<dbReference type="NCBIfam" id="TIGR03177">
    <property type="entry name" value="pilus_cpaB"/>
    <property type="match status" value="1"/>
</dbReference>
<proteinExistence type="predicted"/>
<dbReference type="AlphaFoldDB" id="A0A940MTK8"/>
<dbReference type="SMART" id="SM00858">
    <property type="entry name" value="SAF"/>
    <property type="match status" value="1"/>
</dbReference>
<sequence>MYLRLLVIISLLLSAIGLGALALQMFAPSAPPPVAEAPAPAPPARIRILAAARPLAAGTLIKDADLTVREVAPDATPPGAAPEEARQELQGGLLRRYLESGQIIPRDAVLRPRDRGFLAGVLRPGYRAISVGVDVVTGTAGLIWPGDQVDLILTQELAATDAPLGRRVIGETVLSDLRVIAVDQQFTQGTIGAEPGAERVARTVTLEVTGEQAERVAVATRLGRISLTVRAMEAMQETVAMGGPIFGADVSPALGAGAVSQGARMQVIQGDEKREVVFR</sequence>
<reference evidence="2" key="1">
    <citation type="submission" date="2021-03" db="EMBL/GenBank/DDBJ databases">
        <authorList>
            <person name="So Y."/>
        </authorList>
    </citation>
    <scope>NUCLEOTIDE SEQUENCE</scope>
    <source>
        <strain evidence="2">SG15</strain>
    </source>
</reference>
<dbReference type="InterPro" id="IPR013974">
    <property type="entry name" value="SAF"/>
</dbReference>
<dbReference type="Pfam" id="PF16976">
    <property type="entry name" value="RcpC"/>
    <property type="match status" value="1"/>
</dbReference>
<dbReference type="InterPro" id="IPR031571">
    <property type="entry name" value="RcpC_dom"/>
</dbReference>
<evidence type="ECO:0000259" key="1">
    <source>
        <dbReference type="SMART" id="SM00858"/>
    </source>
</evidence>